<feature type="compositionally biased region" description="Basic and acidic residues" evidence="1">
    <location>
        <begin position="83"/>
        <end position="92"/>
    </location>
</feature>
<comment type="caution">
    <text evidence="3">The sequence shown here is derived from an EMBL/GenBank/DDBJ whole genome shotgun (WGS) entry which is preliminary data.</text>
</comment>
<evidence type="ECO:0000313" key="4">
    <source>
        <dbReference type="Proteomes" id="UP001232750"/>
    </source>
</evidence>
<keyword evidence="4" id="KW-1185">Reference proteome</keyword>
<protein>
    <recommendedName>
        <fullName evidence="5">TPM domain-containing protein</fullName>
    </recommendedName>
</protein>
<proteinExistence type="predicted"/>
<feature type="compositionally biased region" description="Polar residues" evidence="1">
    <location>
        <begin position="105"/>
        <end position="149"/>
    </location>
</feature>
<feature type="region of interest" description="Disordered" evidence="1">
    <location>
        <begin position="1"/>
        <end position="50"/>
    </location>
</feature>
<keyword evidence="2" id="KW-1133">Transmembrane helix</keyword>
<sequence>MGRSGGSGGSSGGRSGGGFSGGGRSSGGFSGGSRGSGGRSGGGRMSGSGGFGSGSGFGGFGSGSGGGGFNIGPLIPFLIGRSSRRDEPRYERPYGAGDAYGNPYAHTTQQNSYQQPFASQQPGTSQPGGAPTQATPSTQPNTTPASAATKSGCGWRTIALIIAAILIVAGLVTFLFSGFGEQSVERTALPASATTETAYYTDADGGWIHAPGKLEDGMRSFYHQTGVQPYLYILPNGTTSSTQVLQQQAESFYDQLFKGEGHFLLVFCDDGYGGFNCGYAVGTQAAAVMDAQAIGVLGDKLDAYYNNYSLSEEEIFSHAFADTATTIMAKDAGGPSGLLLLGAGVVILVVCVVANLVQKKLEEDERRHRKQEELLSRPLEKFGDKEVEELARKYEAAAAEGSAVKASAKETAADTPSASPPSVT</sequence>
<feature type="transmembrane region" description="Helical" evidence="2">
    <location>
        <begin position="158"/>
        <end position="179"/>
    </location>
</feature>
<evidence type="ECO:0000313" key="3">
    <source>
        <dbReference type="EMBL" id="MDJ1651503.1"/>
    </source>
</evidence>
<keyword evidence="2" id="KW-0812">Transmembrane</keyword>
<dbReference type="Proteomes" id="UP001232750">
    <property type="component" value="Unassembled WGS sequence"/>
</dbReference>
<name>A0ABT7DPN9_9ACTN</name>
<feature type="region of interest" description="Disordered" evidence="1">
    <location>
        <begin position="400"/>
        <end position="424"/>
    </location>
</feature>
<dbReference type="EMBL" id="JASJEU010000022">
    <property type="protein sequence ID" value="MDJ1651503.1"/>
    <property type="molecule type" value="Genomic_DNA"/>
</dbReference>
<feature type="transmembrane region" description="Helical" evidence="2">
    <location>
        <begin position="338"/>
        <end position="357"/>
    </location>
</feature>
<reference evidence="3 4" key="1">
    <citation type="submission" date="2023-05" db="EMBL/GenBank/DDBJ databases">
        <title>Gordonibacter KGMB12511T sp. nov., isolated from faeces of healthy Korean.</title>
        <authorList>
            <person name="Kim H.S."/>
            <person name="Kim J.-S."/>
            <person name="Suh M.K."/>
            <person name="Eom M.K."/>
            <person name="Do H.E."/>
            <person name="Lee J.-S."/>
        </authorList>
    </citation>
    <scope>NUCLEOTIDE SEQUENCE [LARGE SCALE GENOMIC DNA]</scope>
    <source>
        <strain evidence="3 4">KGMB12511</strain>
    </source>
</reference>
<evidence type="ECO:0008006" key="5">
    <source>
        <dbReference type="Google" id="ProtNLM"/>
    </source>
</evidence>
<evidence type="ECO:0000256" key="1">
    <source>
        <dbReference type="SAM" id="MobiDB-lite"/>
    </source>
</evidence>
<keyword evidence="2" id="KW-0472">Membrane</keyword>
<feature type="compositionally biased region" description="Polar residues" evidence="1">
    <location>
        <begin position="414"/>
        <end position="424"/>
    </location>
</feature>
<gene>
    <name evidence="3" type="ORF">QNJ86_11885</name>
</gene>
<feature type="region of interest" description="Disordered" evidence="1">
    <location>
        <begin position="82"/>
        <end position="150"/>
    </location>
</feature>
<accession>A0ABT7DPN9</accession>
<organism evidence="3 4">
    <name type="scientific">Gordonibacter faecis</name>
    <dbReference type="NCBI Taxonomy" id="3047475"/>
    <lineage>
        <taxon>Bacteria</taxon>
        <taxon>Bacillati</taxon>
        <taxon>Actinomycetota</taxon>
        <taxon>Coriobacteriia</taxon>
        <taxon>Eggerthellales</taxon>
        <taxon>Eggerthellaceae</taxon>
        <taxon>Gordonibacter</taxon>
    </lineage>
</organism>
<evidence type="ECO:0000256" key="2">
    <source>
        <dbReference type="SAM" id="Phobius"/>
    </source>
</evidence>
<dbReference type="RefSeq" id="WP_283832846.1">
    <property type="nucleotide sequence ID" value="NZ_JASJEU010000022.1"/>
</dbReference>